<feature type="compositionally biased region" description="Basic and acidic residues" evidence="1">
    <location>
        <begin position="820"/>
        <end position="838"/>
    </location>
</feature>
<sequence length="1853" mass="210598">MAEETDEELLLALQMSLQPENVQTGMESVTDTNEAATAVVKAEKEPEKAAGEEITSLLVPPVSEAQTVQIVNVPKVETQIIVIDKQTLLNDFIKLIDTKEADLIYAQGEYLQFLNKLSSVIGYFAEYREKIVWYAITRLLLNQEEQNEDQPHDYSISSLNRISDESCDIISLPPAKISILCVLFALSLTLPSSELNNKEDGDKLCFEIFITKLFWKLSLESLYRHNIRTPQSQSKNNNTHNIQIDERGMPLQILNALILCLCALQDKSNISYQCFDEKDHILEIIRALAISTHDIAVQALEKEDKCALSLLACHMGLLRITLGVFAQKGTSLQGRMSWQDIVGFMRPTEDQIVRGIIPQQQLQQEQLLQQINSSNSNNKQEDFEAVTQNASSENQVQLQNTIQNQNQQLPPEIMYANSLEKSQFEPMLQDISIENLSFLDLYEITRQKNQDNPNKDSINNNSDNKQYQGKLNELLEALDSVLSIRPAAFIEPLSQKRSEILSQIPKLIGGDQQERSLIQIQQLFPKNIADLSVYCEIAFGFLHAMSPLYVLHAHVEAQKNLLDRQSQSQAEQNAQNNSDQPTLESPQNTDNVSINKVPVNAPPNLNEGIRNVSEYHDHPVSILMALEQTEWWRNKVEEQDWAEISVGVLSVHSLLEIEVPKLRINSETDQNATDDSTNKRNKINNITNQELNVKDNDTIPLTPSELIIYSVFNRHIRWESVLAGMIYVIRHAFTLNETDVSELEHSTIAHILLLILFAIQYVNEDTSNAIRRNAQRAVFEQAHYQRLESKRRRRNLKRLRKAKQVDDTIITIRDENEKDIPIQEKKEDSKSLINKKEQQSNIDDEQSEQELRNEQEVNNSQQYIQNNAQKFSSVVSAALIASLNEKTNILNNNNNSNDNNDKDGEDGQQRISKNGLIYILSDCLARATVYYNHIYAESSTDVYKTFTNTNNIKYENIISEILQKTVMTPASALPLRDSAFAALAVGVQGAFHPSPYRHINESSLPIVLNKLRNSHEIQYMNQQKNKKKKKEDQKQEVRFIDDYEWVSNTQIPENVIVLIKVGKSYAVVNTRDQEKINQKNKLKYFNTNKELNVQNEIKNEQNQVEIEEKKEIKNDEQKVTSENNNDNSQLKLEKENKITETIRNDSSNVTQLTHNIQSHIQDSQRPSPFPPYYINIFFPFSIIPPLQTLIQISHQLNNDPRLGHFARYYKNIQGGFDFMRKWTLLEEFMRGRVNTINNKEQLDPEQKSGIYEQEITKLYSKAAIIWDNIISSTPSPLANVILVLTHTVSASLSALRRLVSMLVLIRTGERYTKDKEEWDRLNNNQIGYNNRRVTRGHSKEKQVKKIKEGNIKEGNKELKKIQSKDQIILELQQVPFQTPISAQSAQEDLNEQKILNSALFTRLAHFTEIVSPDNLYHNEKIKTPSAPILQLQQSPQFSPYQLQLHTPLRRNDKSGNQHLFTLLTLTPHDQPSQLSGSQQKNNGIMSIGSSSSINQGQQSLLSFNTLLQDQNNSIINTSSLSEAQTPFPPTPNVPHLRIHQKSPNVIEVKYDRDIITPRTPFSLTATTQLFYQALQGIQLSMTPPRPLKIQSPSIGVNQDHLQTSDSLSSSAISSSAISSAAALGLPFLASPQDDQSFRLLFEPLLLQSPASKGLQQSSINPRQQIPNANIIQNFSRQLGIAQLGGSSLRSEIISPSPIVAHSPSPNPSLSQLQNSKTEFSSLNDKDNSITFKFQSPNSYSSSQQYQQNGPILPSFLNGLHQMLKSTTSAAIRPNHQTRHGGDENIGINLSKNKQNINQKEKEKDPLKENNRFKDQIKEKKIDEPLLAPIPKIESNILQSIKQQDSFEQVQIEA</sequence>
<dbReference type="Proteomes" id="UP000324800">
    <property type="component" value="Unassembled WGS sequence"/>
</dbReference>
<name>A0A5J4WUN5_9EUKA</name>
<organism evidence="2 3">
    <name type="scientific">Streblomastix strix</name>
    <dbReference type="NCBI Taxonomy" id="222440"/>
    <lineage>
        <taxon>Eukaryota</taxon>
        <taxon>Metamonada</taxon>
        <taxon>Preaxostyla</taxon>
        <taxon>Oxymonadida</taxon>
        <taxon>Streblomastigidae</taxon>
        <taxon>Streblomastix</taxon>
    </lineage>
</organism>
<feature type="compositionally biased region" description="Polar residues" evidence="1">
    <location>
        <begin position="1467"/>
        <end position="1480"/>
    </location>
</feature>
<feature type="compositionally biased region" description="Polar residues" evidence="1">
    <location>
        <begin position="581"/>
        <end position="594"/>
    </location>
</feature>
<feature type="region of interest" description="Disordered" evidence="1">
    <location>
        <begin position="1696"/>
        <end position="1723"/>
    </location>
</feature>
<dbReference type="EMBL" id="SNRW01000989">
    <property type="protein sequence ID" value="KAA6398292.1"/>
    <property type="molecule type" value="Genomic_DNA"/>
</dbReference>
<protein>
    <submittedName>
        <fullName evidence="2">Uncharacterized protein</fullName>
    </submittedName>
</protein>
<comment type="caution">
    <text evidence="2">The sequence shown here is derived from an EMBL/GenBank/DDBJ whole genome shotgun (WGS) entry which is preliminary data.</text>
</comment>
<feature type="compositionally biased region" description="Low complexity" evidence="1">
    <location>
        <begin position="888"/>
        <end position="898"/>
    </location>
</feature>
<feature type="region of interest" description="Disordered" evidence="1">
    <location>
        <begin position="888"/>
        <end position="908"/>
    </location>
</feature>
<dbReference type="PANTHER" id="PTHR36812:SF9">
    <property type="entry name" value="MYB-LIKE PROTEIN X ISOFORM X1"/>
    <property type="match status" value="1"/>
</dbReference>
<reference evidence="2 3" key="1">
    <citation type="submission" date="2019-03" db="EMBL/GenBank/DDBJ databases">
        <title>Single cell metagenomics reveals metabolic interactions within the superorganism composed of flagellate Streblomastix strix and complex community of Bacteroidetes bacteria on its surface.</title>
        <authorList>
            <person name="Treitli S.C."/>
            <person name="Kolisko M."/>
            <person name="Husnik F."/>
            <person name="Keeling P."/>
            <person name="Hampl V."/>
        </authorList>
    </citation>
    <scope>NUCLEOTIDE SEQUENCE [LARGE SCALE GENOMIC DNA]</scope>
    <source>
        <strain evidence="2">ST1C</strain>
    </source>
</reference>
<dbReference type="PANTHER" id="PTHR36812">
    <property type="entry name" value="NEUROFILAMENT TRIPLET M PROTEIN-LIKE PROTEIN"/>
    <property type="match status" value="1"/>
</dbReference>
<evidence type="ECO:0000256" key="1">
    <source>
        <dbReference type="SAM" id="MobiDB-lite"/>
    </source>
</evidence>
<proteinExistence type="predicted"/>
<evidence type="ECO:0000313" key="2">
    <source>
        <dbReference type="EMBL" id="KAA6398292.1"/>
    </source>
</evidence>
<feature type="region of interest" description="Disordered" evidence="1">
    <location>
        <begin position="562"/>
        <end position="610"/>
    </location>
</feature>
<feature type="region of interest" description="Disordered" evidence="1">
    <location>
        <begin position="1467"/>
        <end position="1490"/>
    </location>
</feature>
<feature type="compositionally biased region" description="Basic and acidic residues" evidence="1">
    <location>
        <begin position="1798"/>
        <end position="1815"/>
    </location>
</feature>
<feature type="region of interest" description="Disordered" evidence="1">
    <location>
        <begin position="820"/>
        <end position="857"/>
    </location>
</feature>
<accession>A0A5J4WUN5</accession>
<feature type="region of interest" description="Disordered" evidence="1">
    <location>
        <begin position="1773"/>
        <end position="1815"/>
    </location>
</feature>
<gene>
    <name evidence="2" type="ORF">EZS28_006176</name>
</gene>
<evidence type="ECO:0000313" key="3">
    <source>
        <dbReference type="Proteomes" id="UP000324800"/>
    </source>
</evidence>
<feature type="compositionally biased region" description="Basic and acidic residues" evidence="1">
    <location>
        <begin position="899"/>
        <end position="908"/>
    </location>
</feature>
<feature type="compositionally biased region" description="Low complexity" evidence="1">
    <location>
        <begin position="565"/>
        <end position="580"/>
    </location>
</feature>
<feature type="compositionally biased region" description="Low complexity" evidence="1">
    <location>
        <begin position="1481"/>
        <end position="1490"/>
    </location>
</feature>